<evidence type="ECO:0008006" key="3">
    <source>
        <dbReference type="Google" id="ProtNLM"/>
    </source>
</evidence>
<name>A0A1N7NU47_9RHOB</name>
<dbReference type="AlphaFoldDB" id="A0A1N7NU47"/>
<keyword evidence="2" id="KW-1185">Reference proteome</keyword>
<sequence length="964" mass="103929">MNGDFSRWRGTNARARGYTGVLIQQGRLYTDSDWNENVQIQTERAETALADLIGPAGTPKDRPGFTIAAAAGGTGGFRIGAGAFYVNGLKVENPAITDYDTQSGDLSLPAFSDGIANGDEVLIYLEAWKGHVNAFDDVLLNDPALSGADTGTRIKARWRVGVRAVTLTDAERETLIARARCGMMPDGFAAGPGTGRMAAGTNPADPADATDCLIPPEAGYLSQENQLYRIAIVEGGARSAARFVWSRENGHVEAALALNTDGDLVLRGARDDANLGFVNGGWVEVFDERNRALGTVGVLSRIDISAQNGTVSFDNPAVVFADLINPRVRRWDHGGLSDRGRPLSATPTLLEHGVTVSFTTGEYRVGDVWMFEARAATGTIIWTPMPSENPNDPVPPMSWGRHFAPLALARRQGNTIGGIIDIRPLIPPLVCLEAEDVRFDDSMCNLGAETVQEALEALCQQTTGAGLCTFVIGDVTELIDVVTGLPPGRDVKLCLRAGQFALPGTLEFTGLGHVTVEGTGPQTVVSVAGSEAAFLFRDCTTVRVTDMSINGGRIGTDAASERDGRRGAVSAFDCGDSSFERLRLRCRNGRDRAAACLATRNDRGRPSVLVRDCKLRVGQSQIGINIIDAARARVQDNDLRPADDVGRRGVLSRITADPVLVARLSRGILWFSDNRAGNLGQATVIPEGRRGAGPRDTQRIGFHELRGRVTREAFALERRGRSITANLRTDIADTLAAELRRNEANHIDDAGEMRRHIRNVLGTAIRNNGRVRIGAQTSRVIDMDRLAIAEETFMAQGIVVAGRQVTEAQVSGNTITRATDGIRIAASTSNDREPPRWRDTRPDNRVIRAIITGNVIEVRPLATTASAFGIFLGHADRVSASENLISGPGGISDNDRPRPHYGLYQFGWRGAHLTWSMNGVEGLYNGYFVGPETSSQPNRRWQLRDNATSGTVRAYVLAPDVDAN</sequence>
<dbReference type="InterPro" id="IPR045392">
    <property type="entry name" value="DUF6519"/>
</dbReference>
<accession>A0A1N7NU47</accession>
<dbReference type="Pfam" id="PF20129">
    <property type="entry name" value="DUF6519"/>
    <property type="match status" value="2"/>
</dbReference>
<gene>
    <name evidence="1" type="ORF">SAMN05421759_11055</name>
</gene>
<evidence type="ECO:0000313" key="2">
    <source>
        <dbReference type="Proteomes" id="UP000186684"/>
    </source>
</evidence>
<evidence type="ECO:0000313" key="1">
    <source>
        <dbReference type="EMBL" id="SIT01796.1"/>
    </source>
</evidence>
<dbReference type="RefSeq" id="WP_076449129.1">
    <property type="nucleotide sequence ID" value="NZ_FTOQ01000010.1"/>
</dbReference>
<organism evidence="1 2">
    <name type="scientific">Roseivivax lentus</name>
    <dbReference type="NCBI Taxonomy" id="633194"/>
    <lineage>
        <taxon>Bacteria</taxon>
        <taxon>Pseudomonadati</taxon>
        <taxon>Pseudomonadota</taxon>
        <taxon>Alphaproteobacteria</taxon>
        <taxon>Rhodobacterales</taxon>
        <taxon>Roseobacteraceae</taxon>
        <taxon>Roseivivax</taxon>
    </lineage>
</organism>
<reference evidence="2" key="1">
    <citation type="submission" date="2017-01" db="EMBL/GenBank/DDBJ databases">
        <authorList>
            <person name="Varghese N."/>
            <person name="Submissions S."/>
        </authorList>
    </citation>
    <scope>NUCLEOTIDE SEQUENCE [LARGE SCALE GENOMIC DNA]</scope>
    <source>
        <strain evidence="2">DSM 29430</strain>
    </source>
</reference>
<dbReference type="OrthoDB" id="134981at2"/>
<dbReference type="EMBL" id="FTOQ01000010">
    <property type="protein sequence ID" value="SIT01796.1"/>
    <property type="molecule type" value="Genomic_DNA"/>
</dbReference>
<proteinExistence type="predicted"/>
<dbReference type="Proteomes" id="UP000186684">
    <property type="component" value="Unassembled WGS sequence"/>
</dbReference>
<protein>
    <recommendedName>
        <fullName evidence="3">Right handed beta helix region</fullName>
    </recommendedName>
</protein>
<dbReference type="STRING" id="633194.SAMN05421759_11055"/>